<evidence type="ECO:0000313" key="4">
    <source>
        <dbReference type="Proteomes" id="UP000195807"/>
    </source>
</evidence>
<keyword evidence="2" id="KW-1133">Transmembrane helix</keyword>
<feature type="transmembrane region" description="Helical" evidence="2">
    <location>
        <begin position="89"/>
        <end position="111"/>
    </location>
</feature>
<sequence length="217" mass="24194">MNLRFLEPIWHIRGSMPLPPNQTHDEAFDRLMPLFRTSGTTHERSGETLTFLKKDQEAQDKMSIFDRGVLHIDQQPSGAILRYRMASRALLYCFLAPLLFLAIAQVTVMVADHQKASSEASTGSDTEDKSKKDEARDLPQHAIDKALGAPAPELPDADEAEEEDEGPSPTPAYVFAAIFVALYIGGRILEDHLIKRRFRRRLYGEDKAGNGSAMLSA</sequence>
<dbReference type="Proteomes" id="UP000195807">
    <property type="component" value="Chromosome"/>
</dbReference>
<gene>
    <name evidence="3" type="ORF">A9D14_08345</name>
</gene>
<keyword evidence="4" id="KW-1185">Reference proteome</keyword>
<evidence type="ECO:0000256" key="2">
    <source>
        <dbReference type="SAM" id="Phobius"/>
    </source>
</evidence>
<keyword evidence="2" id="KW-0812">Transmembrane</keyword>
<organism evidence="3 4">
    <name type="scientific">Croceicoccus marinus</name>
    <dbReference type="NCBI Taxonomy" id="450378"/>
    <lineage>
        <taxon>Bacteria</taxon>
        <taxon>Pseudomonadati</taxon>
        <taxon>Pseudomonadota</taxon>
        <taxon>Alphaproteobacteria</taxon>
        <taxon>Sphingomonadales</taxon>
        <taxon>Erythrobacteraceae</taxon>
        <taxon>Croceicoccus</taxon>
    </lineage>
</organism>
<name>A0A1Z1FBV6_9SPHN</name>
<feature type="region of interest" description="Disordered" evidence="1">
    <location>
        <begin position="115"/>
        <end position="168"/>
    </location>
</feature>
<evidence type="ECO:0000313" key="3">
    <source>
        <dbReference type="EMBL" id="ARU16206.1"/>
    </source>
</evidence>
<dbReference type="EMBL" id="CP019602">
    <property type="protein sequence ID" value="ARU16206.1"/>
    <property type="molecule type" value="Genomic_DNA"/>
</dbReference>
<protein>
    <submittedName>
        <fullName evidence="3">Uncharacterized protein</fullName>
    </submittedName>
</protein>
<proteinExistence type="predicted"/>
<keyword evidence="2" id="KW-0472">Membrane</keyword>
<evidence type="ECO:0000256" key="1">
    <source>
        <dbReference type="SAM" id="MobiDB-lite"/>
    </source>
</evidence>
<feature type="transmembrane region" description="Helical" evidence="2">
    <location>
        <begin position="172"/>
        <end position="189"/>
    </location>
</feature>
<dbReference type="KEGG" id="cman:A9D14_08345"/>
<reference evidence="3 4" key="1">
    <citation type="submission" date="2017-01" db="EMBL/GenBank/DDBJ databases">
        <title>Complete genome sequence of esterase-producing bacterium Croceicoccus marinus E4A9.</title>
        <authorList>
            <person name="Wu Y.-H."/>
            <person name="Cheng H."/>
            <person name="Xu L."/>
            <person name="Huo Y.-Y."/>
            <person name="Wang C.-S."/>
            <person name="Xu X.-W."/>
        </authorList>
    </citation>
    <scope>NUCLEOTIDE SEQUENCE [LARGE SCALE GENOMIC DNA]</scope>
    <source>
        <strain evidence="3 4">E4A9</strain>
    </source>
</reference>
<dbReference type="AlphaFoldDB" id="A0A1Z1FBV6"/>
<feature type="compositionally biased region" description="Basic and acidic residues" evidence="1">
    <location>
        <begin position="126"/>
        <end position="144"/>
    </location>
</feature>
<feature type="compositionally biased region" description="Acidic residues" evidence="1">
    <location>
        <begin position="155"/>
        <end position="166"/>
    </location>
</feature>
<accession>A0A1Z1FBV6</accession>
<dbReference type="OrthoDB" id="7282338at2"/>